<sequence>MTVLRLVLGALGRAALVVWVTATVVFFALRGGGRDPLEAILGGPGSQAGPEAVEAARTEYGLDNPVVVQYLDQLRRVATLDLGTSFSRRVPVADLLRDAFPSTVVLAATSLVLAWALALVVALVAVGARGPVGRAVAGVLRGLEVVATVTPHFWLGAVLIAVVAAGLGWLPATSTPGQPAGLVLPSITLAVPLAGFLGQLMRDGLEEAGTAPFTTSARARGASPARVFTHHTLRHASLPVLALSGWAVGSLLSGAVVVELLFGRPGLGRLLVDATLVGDVPVVIGAVVLVALLYVVVVTVTDLLERVLDPRLRRPRAGVATPDDASAEPVALS</sequence>
<feature type="transmembrane region" description="Helical" evidence="7">
    <location>
        <begin position="104"/>
        <end position="128"/>
    </location>
</feature>
<dbReference type="SUPFAM" id="SSF161098">
    <property type="entry name" value="MetI-like"/>
    <property type="match status" value="1"/>
</dbReference>
<comment type="subcellular location">
    <subcellularLocation>
        <location evidence="1 7">Cell membrane</location>
        <topology evidence="1 7">Multi-pass membrane protein</topology>
    </subcellularLocation>
</comment>
<dbReference type="GO" id="GO:0071916">
    <property type="term" value="F:dipeptide transmembrane transporter activity"/>
    <property type="evidence" value="ECO:0007669"/>
    <property type="project" value="TreeGrafter"/>
</dbReference>
<keyword evidence="2 7" id="KW-0813">Transport</keyword>
<dbReference type="PANTHER" id="PTHR43163:SF6">
    <property type="entry name" value="DIPEPTIDE TRANSPORT SYSTEM PERMEASE PROTEIN DPPB-RELATED"/>
    <property type="match status" value="1"/>
</dbReference>
<dbReference type="RefSeq" id="WP_135849885.1">
    <property type="nucleotide sequence ID" value="NZ_RHPJ01000003.1"/>
</dbReference>
<dbReference type="OrthoDB" id="9778910at2"/>
<dbReference type="GO" id="GO:0005886">
    <property type="term" value="C:plasma membrane"/>
    <property type="evidence" value="ECO:0007669"/>
    <property type="project" value="UniProtKB-SubCell"/>
</dbReference>
<comment type="similarity">
    <text evidence="7">Belongs to the binding-protein-dependent transport system permease family.</text>
</comment>
<accession>A0A4Z1DXF7</accession>
<dbReference type="PROSITE" id="PS50928">
    <property type="entry name" value="ABC_TM1"/>
    <property type="match status" value="1"/>
</dbReference>
<keyword evidence="5 7" id="KW-1133">Transmembrane helix</keyword>
<feature type="transmembrane region" description="Helical" evidence="7">
    <location>
        <begin position="282"/>
        <end position="304"/>
    </location>
</feature>
<feature type="transmembrane region" description="Helical" evidence="7">
    <location>
        <begin position="7"/>
        <end position="29"/>
    </location>
</feature>
<evidence type="ECO:0000256" key="7">
    <source>
        <dbReference type="RuleBase" id="RU363032"/>
    </source>
</evidence>
<dbReference type="PANTHER" id="PTHR43163">
    <property type="entry name" value="DIPEPTIDE TRANSPORT SYSTEM PERMEASE PROTEIN DPPB-RELATED"/>
    <property type="match status" value="1"/>
</dbReference>
<dbReference type="CDD" id="cd06261">
    <property type="entry name" value="TM_PBP2"/>
    <property type="match status" value="1"/>
</dbReference>
<dbReference type="InterPro" id="IPR045621">
    <property type="entry name" value="BPD_transp_1_N"/>
</dbReference>
<gene>
    <name evidence="9" type="ORF">SERN_1849</name>
</gene>
<dbReference type="Pfam" id="PF19300">
    <property type="entry name" value="BPD_transp_1_N"/>
    <property type="match status" value="1"/>
</dbReference>
<feature type="transmembrane region" description="Helical" evidence="7">
    <location>
        <begin position="240"/>
        <end position="262"/>
    </location>
</feature>
<evidence type="ECO:0000256" key="6">
    <source>
        <dbReference type="ARBA" id="ARBA00023136"/>
    </source>
</evidence>
<feature type="transmembrane region" description="Helical" evidence="7">
    <location>
        <begin position="149"/>
        <end position="170"/>
    </location>
</feature>
<protein>
    <submittedName>
        <fullName evidence="9">Oligopeptide transport system permease protein OppB</fullName>
    </submittedName>
</protein>
<keyword evidence="6 7" id="KW-0472">Membrane</keyword>
<keyword evidence="10" id="KW-1185">Reference proteome</keyword>
<dbReference type="AlphaFoldDB" id="A0A4Z1DXF7"/>
<dbReference type="Pfam" id="PF00528">
    <property type="entry name" value="BPD_transp_1"/>
    <property type="match status" value="1"/>
</dbReference>
<dbReference type="InterPro" id="IPR035906">
    <property type="entry name" value="MetI-like_sf"/>
</dbReference>
<keyword evidence="4 7" id="KW-0812">Transmembrane</keyword>
<feature type="transmembrane region" description="Helical" evidence="7">
    <location>
        <begin position="182"/>
        <end position="200"/>
    </location>
</feature>
<evidence type="ECO:0000256" key="4">
    <source>
        <dbReference type="ARBA" id="ARBA00022692"/>
    </source>
</evidence>
<evidence type="ECO:0000313" key="9">
    <source>
        <dbReference type="EMBL" id="TGO04256.1"/>
    </source>
</evidence>
<evidence type="ECO:0000256" key="3">
    <source>
        <dbReference type="ARBA" id="ARBA00022475"/>
    </source>
</evidence>
<evidence type="ECO:0000256" key="5">
    <source>
        <dbReference type="ARBA" id="ARBA00022989"/>
    </source>
</evidence>
<dbReference type="Gene3D" id="1.10.3720.10">
    <property type="entry name" value="MetI-like"/>
    <property type="match status" value="1"/>
</dbReference>
<evidence type="ECO:0000313" key="10">
    <source>
        <dbReference type="Proteomes" id="UP000297318"/>
    </source>
</evidence>
<keyword evidence="3" id="KW-1003">Cell membrane</keyword>
<reference evidence="9 10" key="1">
    <citation type="submission" date="2018-11" db="EMBL/GenBank/DDBJ databases">
        <title>Complete genome sequencing of the Actinobacteria Serinibacter sp. K3-2.</title>
        <authorList>
            <person name="Rakitin A.L."/>
            <person name="Beletsky A.V."/>
            <person name="Mardanov A.V."/>
            <person name="Ravin N.V."/>
            <person name="Gromova A.S."/>
            <person name="Filippova S.N."/>
            <person name="Gal'Chenko V.F."/>
        </authorList>
    </citation>
    <scope>NUCLEOTIDE SEQUENCE [LARGE SCALE GENOMIC DNA]</scope>
    <source>
        <strain evidence="9 10">K3-2</strain>
    </source>
</reference>
<evidence type="ECO:0000259" key="8">
    <source>
        <dbReference type="PROSITE" id="PS50928"/>
    </source>
</evidence>
<name>A0A4Z1DXF7_9MICO</name>
<organism evidence="9 10">
    <name type="scientific">Serinibacter arcticus</name>
    <dbReference type="NCBI Taxonomy" id="1655435"/>
    <lineage>
        <taxon>Bacteria</taxon>
        <taxon>Bacillati</taxon>
        <taxon>Actinomycetota</taxon>
        <taxon>Actinomycetes</taxon>
        <taxon>Micrococcales</taxon>
        <taxon>Beutenbergiaceae</taxon>
        <taxon>Serinibacter</taxon>
    </lineage>
</organism>
<dbReference type="InterPro" id="IPR000515">
    <property type="entry name" value="MetI-like"/>
</dbReference>
<comment type="caution">
    <text evidence="9">The sequence shown here is derived from an EMBL/GenBank/DDBJ whole genome shotgun (WGS) entry which is preliminary data.</text>
</comment>
<evidence type="ECO:0000256" key="1">
    <source>
        <dbReference type="ARBA" id="ARBA00004651"/>
    </source>
</evidence>
<proteinExistence type="inferred from homology"/>
<dbReference type="Proteomes" id="UP000297318">
    <property type="component" value="Unassembled WGS sequence"/>
</dbReference>
<evidence type="ECO:0000256" key="2">
    <source>
        <dbReference type="ARBA" id="ARBA00022448"/>
    </source>
</evidence>
<dbReference type="EMBL" id="RHPJ01000003">
    <property type="protein sequence ID" value="TGO04256.1"/>
    <property type="molecule type" value="Genomic_DNA"/>
</dbReference>
<feature type="domain" description="ABC transmembrane type-1" evidence="8">
    <location>
        <begin position="100"/>
        <end position="305"/>
    </location>
</feature>